<dbReference type="SUPFAM" id="SSF49879">
    <property type="entry name" value="SMAD/FHA domain"/>
    <property type="match status" value="1"/>
</dbReference>
<reference evidence="3 4" key="1">
    <citation type="journal article" date="2009" name="Stand. Genomic Sci.">
        <title>Complete genome sequence of Pirellula staleyi type strain (ATCC 27377).</title>
        <authorList>
            <person name="Clum A."/>
            <person name="Tindall B.J."/>
            <person name="Sikorski J."/>
            <person name="Ivanova N."/>
            <person name="Mavrommatis K."/>
            <person name="Lucas S."/>
            <person name="Glavina del Rio T."/>
            <person name="Nolan M."/>
            <person name="Chen F."/>
            <person name="Tice H."/>
            <person name="Pitluck S."/>
            <person name="Cheng J.F."/>
            <person name="Chertkov O."/>
            <person name="Brettin T."/>
            <person name="Han C."/>
            <person name="Detter J.C."/>
            <person name="Kuske C."/>
            <person name="Bruce D."/>
            <person name="Goodwin L."/>
            <person name="Ovchinikova G."/>
            <person name="Pati A."/>
            <person name="Mikhailova N."/>
            <person name="Chen A."/>
            <person name="Palaniappan K."/>
            <person name="Land M."/>
            <person name="Hauser L."/>
            <person name="Chang Y.J."/>
            <person name="Jeffries C.D."/>
            <person name="Chain P."/>
            <person name="Rohde M."/>
            <person name="Goker M."/>
            <person name="Bristow J."/>
            <person name="Eisen J.A."/>
            <person name="Markowitz V."/>
            <person name="Hugenholtz P."/>
            <person name="Kyrpides N.C."/>
            <person name="Klenk H.P."/>
            <person name="Lapidus A."/>
        </authorList>
    </citation>
    <scope>NUCLEOTIDE SEQUENCE [LARGE SCALE GENOMIC DNA]</scope>
    <source>
        <strain evidence="4">ATCC 27377 / DSM 6068 / ICPB 4128</strain>
    </source>
</reference>
<dbReference type="Gene3D" id="2.60.200.20">
    <property type="match status" value="1"/>
</dbReference>
<dbReference type="EMBL" id="CP001848">
    <property type="protein sequence ID" value="ADB15171.1"/>
    <property type="molecule type" value="Genomic_DNA"/>
</dbReference>
<protein>
    <submittedName>
        <fullName evidence="3">FHA domain containing protein</fullName>
    </submittedName>
</protein>
<evidence type="ECO:0000313" key="3">
    <source>
        <dbReference type="EMBL" id="ADB15171.1"/>
    </source>
</evidence>
<dbReference type="HOGENOM" id="CLU_1061108_0_0_0"/>
<dbReference type="AlphaFoldDB" id="D2R3E0"/>
<dbReference type="InterPro" id="IPR008984">
    <property type="entry name" value="SMAD_FHA_dom_sf"/>
</dbReference>
<evidence type="ECO:0000259" key="2">
    <source>
        <dbReference type="PROSITE" id="PS50006"/>
    </source>
</evidence>
<dbReference type="STRING" id="530564.Psta_0483"/>
<name>D2R3E0_PIRSD</name>
<dbReference type="CDD" id="cd00060">
    <property type="entry name" value="FHA"/>
    <property type="match status" value="1"/>
</dbReference>
<gene>
    <name evidence="3" type="ordered locus">Psta_0483</name>
</gene>
<organism evidence="3 4">
    <name type="scientific">Pirellula staleyi (strain ATCC 27377 / DSM 6068 / ICPB 4128)</name>
    <name type="common">Pirella staleyi</name>
    <dbReference type="NCBI Taxonomy" id="530564"/>
    <lineage>
        <taxon>Bacteria</taxon>
        <taxon>Pseudomonadati</taxon>
        <taxon>Planctomycetota</taxon>
        <taxon>Planctomycetia</taxon>
        <taxon>Pirellulales</taxon>
        <taxon>Pirellulaceae</taxon>
        <taxon>Pirellula</taxon>
    </lineage>
</organism>
<feature type="compositionally biased region" description="Low complexity" evidence="1">
    <location>
        <begin position="153"/>
        <end position="165"/>
    </location>
</feature>
<evidence type="ECO:0000313" key="4">
    <source>
        <dbReference type="Proteomes" id="UP000001887"/>
    </source>
</evidence>
<dbReference type="Pfam" id="PF00498">
    <property type="entry name" value="FHA"/>
    <property type="match status" value="1"/>
</dbReference>
<dbReference type="eggNOG" id="COG1716">
    <property type="taxonomic scope" value="Bacteria"/>
</dbReference>
<dbReference type="KEGG" id="psl:Psta_0483"/>
<keyword evidence="4" id="KW-1185">Reference proteome</keyword>
<feature type="compositionally biased region" description="Acidic residues" evidence="1">
    <location>
        <begin position="213"/>
        <end position="224"/>
    </location>
</feature>
<proteinExistence type="predicted"/>
<accession>D2R3E0</accession>
<dbReference type="SMART" id="SM00240">
    <property type="entry name" value="FHA"/>
    <property type="match status" value="1"/>
</dbReference>
<feature type="domain" description="FHA" evidence="2">
    <location>
        <begin position="72"/>
        <end position="121"/>
    </location>
</feature>
<feature type="compositionally biased region" description="Acidic residues" evidence="1">
    <location>
        <begin position="240"/>
        <end position="255"/>
    </location>
</feature>
<feature type="region of interest" description="Disordered" evidence="1">
    <location>
        <begin position="153"/>
        <end position="262"/>
    </location>
</feature>
<sequence length="262" mass="27868">MVVENLAPPGYTGRLVFCGLVGGLISTNWHAGCGKERQFSLRVWEIVMSLAAKLVVVGGEVKTAEIKLRLPSTIGRGRDSTIMLRHPLVSRLHCELYEQDGQLMVRDLGSLNGTFINNQKITESSLPPGELLTVGTVTFRAVYDSADTAASAPPAAAAERTATSAHQATTVRAPAKSKPEAGHHAGNGKSAPPPSITPPSGSDLGGTERADATLEELDDVEEILDPTSLGSGAIEKTESIEEIETIEDEDEDDLNDFLKNIK</sequence>
<dbReference type="InterPro" id="IPR000253">
    <property type="entry name" value="FHA_dom"/>
</dbReference>
<dbReference type="PANTHER" id="PTHR23308">
    <property type="entry name" value="NUCLEAR INHIBITOR OF PROTEIN PHOSPHATASE-1"/>
    <property type="match status" value="1"/>
</dbReference>
<dbReference type="InterPro" id="IPR050923">
    <property type="entry name" value="Cell_Proc_Reg/RNA_Proc"/>
</dbReference>
<evidence type="ECO:0000256" key="1">
    <source>
        <dbReference type="SAM" id="MobiDB-lite"/>
    </source>
</evidence>
<dbReference type="PROSITE" id="PS50006">
    <property type="entry name" value="FHA_DOMAIN"/>
    <property type="match status" value="1"/>
</dbReference>
<dbReference type="Proteomes" id="UP000001887">
    <property type="component" value="Chromosome"/>
</dbReference>